<dbReference type="OrthoDB" id="9803968at2"/>
<dbReference type="PROSITE" id="PS00455">
    <property type="entry name" value="AMP_BINDING"/>
    <property type="match status" value="1"/>
</dbReference>
<dbReference type="InterPro" id="IPR045851">
    <property type="entry name" value="AMP-bd_C_sf"/>
</dbReference>
<dbReference type="PANTHER" id="PTHR44845:SF6">
    <property type="entry name" value="BETA-ALANINE-ACTIVATING ENZYME"/>
    <property type="match status" value="1"/>
</dbReference>
<dbReference type="RefSeq" id="WP_063376898.1">
    <property type="nucleotide sequence ID" value="NZ_AUXT01000151.1"/>
</dbReference>
<organism evidence="4 5">
    <name type="scientific">Pseudoalteromonas luteoviolacea NCIMB 1942</name>
    <dbReference type="NCBI Taxonomy" id="1365253"/>
    <lineage>
        <taxon>Bacteria</taxon>
        <taxon>Pseudomonadati</taxon>
        <taxon>Pseudomonadota</taxon>
        <taxon>Gammaproteobacteria</taxon>
        <taxon>Alteromonadales</taxon>
        <taxon>Pseudoalteromonadaceae</taxon>
        <taxon>Pseudoalteromonas</taxon>
    </lineage>
</organism>
<dbReference type="InterPro" id="IPR025110">
    <property type="entry name" value="AMP-bd_C"/>
</dbReference>
<accession>A0A167CLM8</accession>
<comment type="caution">
    <text evidence="4">The sequence shown here is derived from an EMBL/GenBank/DDBJ whole genome shotgun (WGS) entry which is preliminary data.</text>
</comment>
<dbReference type="PATRIC" id="fig|1365253.3.peg.2177"/>
<keyword evidence="1" id="KW-0596">Phosphopantetheine</keyword>
<dbReference type="InterPro" id="IPR020806">
    <property type="entry name" value="PKS_PP-bd"/>
</dbReference>
<dbReference type="PANTHER" id="PTHR44845">
    <property type="entry name" value="CARRIER DOMAIN-CONTAINING PROTEIN"/>
    <property type="match status" value="1"/>
</dbReference>
<evidence type="ECO:0000313" key="5">
    <source>
        <dbReference type="Proteomes" id="UP000076587"/>
    </source>
</evidence>
<dbReference type="CDD" id="cd05930">
    <property type="entry name" value="A_NRPS"/>
    <property type="match status" value="1"/>
</dbReference>
<dbReference type="EMBL" id="AUXT01000151">
    <property type="protein sequence ID" value="KZN47810.1"/>
    <property type="molecule type" value="Genomic_DNA"/>
</dbReference>
<dbReference type="Pfam" id="PF13193">
    <property type="entry name" value="AMP-binding_C"/>
    <property type="match status" value="1"/>
</dbReference>
<dbReference type="InterPro" id="IPR000873">
    <property type="entry name" value="AMP-dep_synth/lig_dom"/>
</dbReference>
<dbReference type="AlphaFoldDB" id="A0A167CLM8"/>
<gene>
    <name evidence="4" type="ORF">N482_08845</name>
</gene>
<dbReference type="InterPro" id="IPR020845">
    <property type="entry name" value="AMP-binding_CS"/>
</dbReference>
<sequence>MNKKNDVMPKAYFTIPEAYINDEQLIAIIDDHGRQISYQELSVKVDTVASELIRCGVKAEEKIAVFMERSIDLVVSMLAIFKAGGCYIPVDLSFPQEKVRDLLNISGAGRIIAKGAKSHNNLVGLEHHNVYDFHSLESSKSAGAVCTSKLVPPTAAAYVIFTSGSTGVPKGVTMSYQGLERLIAWQIADAKAALKTLQFTSLSFDVYFQEVLSTLLNGGTLYLVGDCIRKNSEELLTKLANEKVQRIFLPFIALSQLADAFNKTNILPSSLEHVITAGEKLVINEPIKAFFKALPNARLDNHFGPTEAHLITRYILADDRDTWDMFPSIGQAAEGVTTYILDDNLDKVKKGEIGELYVSGSGLARGYLDNPKQTSHMFLPNPFADCNESRMYRTGDLVRKAQDGNLIFEGRADTQLKIRGFRVEAEEVEYVLCAHPKIEQAIVGLKKVSDNLEVLAAYIITENEISNSEIQAFVSKTLPDYMIPKRVHTVEQYPLTASGKVDRIKLKTDFEHVSEEATGPSQKASIEGIVKEVWERVLGHDEFEDDDDFFDVGGDSLLVAWAVRELERELDCAVELSIFLEASSITEIADVLRNQAIGQGAKASSEVVSLRPGPMDNILFFIHPLGGEVYPYRNIANAFTNPMRVLGLRRTPTGVSEEPVTIQSIATKHVESIKLAKPCGPYLIAGWSFGGVIAYEIAQQLISGGDEVRYLGLIDSNPVLDIFSANKTSDSTLSDSLEKVLNKLNSLSEAQFKAKAVRDLTTEESVAVLLCQTLPTGITLDKTRQLISDMLGDVRAAKQYQVKPYAGEVDLYQSDTPSTTVKKKLAEALETLCAGTVQSHNLYGDHYALLKMPCAQELAQAVEQSIIQIA</sequence>
<dbReference type="InterPro" id="IPR036736">
    <property type="entry name" value="ACP-like_sf"/>
</dbReference>
<dbReference type="InterPro" id="IPR001031">
    <property type="entry name" value="Thioesterase"/>
</dbReference>
<evidence type="ECO:0000256" key="1">
    <source>
        <dbReference type="ARBA" id="ARBA00022450"/>
    </source>
</evidence>
<name>A0A167CLM8_9GAMM</name>
<dbReference type="Gene3D" id="3.40.50.1820">
    <property type="entry name" value="alpha/beta hydrolase"/>
    <property type="match status" value="1"/>
</dbReference>
<dbReference type="Pfam" id="PF00501">
    <property type="entry name" value="AMP-binding"/>
    <property type="match status" value="1"/>
</dbReference>
<dbReference type="SMART" id="SM00823">
    <property type="entry name" value="PKS_PP"/>
    <property type="match status" value="1"/>
</dbReference>
<feature type="domain" description="Carrier" evidence="3">
    <location>
        <begin position="521"/>
        <end position="596"/>
    </location>
</feature>
<dbReference type="Proteomes" id="UP000076587">
    <property type="component" value="Unassembled WGS sequence"/>
</dbReference>
<dbReference type="GO" id="GO:0031177">
    <property type="term" value="F:phosphopantetheine binding"/>
    <property type="evidence" value="ECO:0007669"/>
    <property type="project" value="InterPro"/>
</dbReference>
<dbReference type="SUPFAM" id="SSF47336">
    <property type="entry name" value="ACP-like"/>
    <property type="match status" value="1"/>
</dbReference>
<dbReference type="Gene3D" id="3.30.300.30">
    <property type="match status" value="1"/>
</dbReference>
<evidence type="ECO:0000259" key="3">
    <source>
        <dbReference type="PROSITE" id="PS50075"/>
    </source>
</evidence>
<evidence type="ECO:0000313" key="4">
    <source>
        <dbReference type="EMBL" id="KZN47810.1"/>
    </source>
</evidence>
<proteinExistence type="predicted"/>
<dbReference type="Gene3D" id="1.10.1200.10">
    <property type="entry name" value="ACP-like"/>
    <property type="match status" value="1"/>
</dbReference>
<dbReference type="InterPro" id="IPR010071">
    <property type="entry name" value="AA_adenyl_dom"/>
</dbReference>
<dbReference type="Pfam" id="PF00550">
    <property type="entry name" value="PP-binding"/>
    <property type="match status" value="1"/>
</dbReference>
<evidence type="ECO:0000256" key="2">
    <source>
        <dbReference type="ARBA" id="ARBA00022553"/>
    </source>
</evidence>
<dbReference type="NCBIfam" id="TIGR01733">
    <property type="entry name" value="AA-adenyl-dom"/>
    <property type="match status" value="1"/>
</dbReference>
<dbReference type="SUPFAM" id="SSF53474">
    <property type="entry name" value="alpha/beta-Hydrolases"/>
    <property type="match status" value="1"/>
</dbReference>
<dbReference type="Gene3D" id="3.40.50.980">
    <property type="match status" value="2"/>
</dbReference>
<dbReference type="Pfam" id="PF00975">
    <property type="entry name" value="Thioesterase"/>
    <property type="match status" value="1"/>
</dbReference>
<dbReference type="Gene3D" id="2.30.38.10">
    <property type="entry name" value="Luciferase, Domain 3"/>
    <property type="match status" value="1"/>
</dbReference>
<dbReference type="PROSITE" id="PS50075">
    <property type="entry name" value="CARRIER"/>
    <property type="match status" value="1"/>
</dbReference>
<reference evidence="4 5" key="1">
    <citation type="submission" date="2013-07" db="EMBL/GenBank/DDBJ databases">
        <title>Comparative Genomic and Metabolomic Analysis of Twelve Strains of Pseudoalteromonas luteoviolacea.</title>
        <authorList>
            <person name="Vynne N.G."/>
            <person name="Mansson M."/>
            <person name="Gram L."/>
        </authorList>
    </citation>
    <scope>NUCLEOTIDE SEQUENCE [LARGE SCALE GENOMIC DNA]</scope>
    <source>
        <strain evidence="4 5">NCIMB 1942</strain>
    </source>
</reference>
<dbReference type="InterPro" id="IPR009081">
    <property type="entry name" value="PP-bd_ACP"/>
</dbReference>
<dbReference type="SUPFAM" id="SSF56801">
    <property type="entry name" value="Acetyl-CoA synthetase-like"/>
    <property type="match status" value="1"/>
</dbReference>
<dbReference type="InterPro" id="IPR029058">
    <property type="entry name" value="AB_hydrolase_fold"/>
</dbReference>
<keyword evidence="2" id="KW-0597">Phosphoprotein</keyword>
<protein>
    <recommendedName>
        <fullName evidence="3">Carrier domain-containing protein</fullName>
    </recommendedName>
</protein>